<feature type="region of interest" description="Disordered" evidence="2">
    <location>
        <begin position="550"/>
        <end position="584"/>
    </location>
</feature>
<feature type="transmembrane region" description="Helical" evidence="3">
    <location>
        <begin position="1692"/>
        <end position="1717"/>
    </location>
</feature>
<feature type="disulfide bond" evidence="1">
    <location>
        <begin position="231"/>
        <end position="240"/>
    </location>
</feature>
<feature type="transmembrane region" description="Helical" evidence="3">
    <location>
        <begin position="1729"/>
        <end position="1749"/>
    </location>
</feature>
<reference evidence="6 7" key="1">
    <citation type="journal article" date="2007" name="Proc. Natl. Acad. Sci. U.S.A.">
        <title>The tiny eukaryote Ostreococcus provides genomic insights into the paradox of plankton speciation.</title>
        <authorList>
            <person name="Palenik B."/>
            <person name="Grimwood J."/>
            <person name="Aerts A."/>
            <person name="Rouze P."/>
            <person name="Salamov A."/>
            <person name="Putnam N."/>
            <person name="Dupont C."/>
            <person name="Jorgensen R."/>
            <person name="Derelle E."/>
            <person name="Rombauts S."/>
            <person name="Zhou K."/>
            <person name="Otillar R."/>
            <person name="Merchant S.S."/>
            <person name="Podell S."/>
            <person name="Gaasterland T."/>
            <person name="Napoli C."/>
            <person name="Gendler K."/>
            <person name="Manuell A."/>
            <person name="Tai V."/>
            <person name="Vallon O."/>
            <person name="Piganeau G."/>
            <person name="Jancek S."/>
            <person name="Heijde M."/>
            <person name="Jabbari K."/>
            <person name="Bowler C."/>
            <person name="Lohr M."/>
            <person name="Robbens S."/>
            <person name="Werner G."/>
            <person name="Dubchak I."/>
            <person name="Pazour G.J."/>
            <person name="Ren Q."/>
            <person name="Paulsen I."/>
            <person name="Delwiche C."/>
            <person name="Schmutz J."/>
            <person name="Rokhsar D."/>
            <person name="Van de Peer Y."/>
            <person name="Moreau H."/>
            <person name="Grigoriev I.V."/>
        </authorList>
    </citation>
    <scope>NUCLEOTIDE SEQUENCE [LARGE SCALE GENOMIC DNA]</scope>
    <source>
        <strain evidence="6 7">CCE9901</strain>
    </source>
</reference>
<dbReference type="Proteomes" id="UP000001568">
    <property type="component" value="Chromosome 15"/>
</dbReference>
<feature type="compositionally biased region" description="Pro residues" evidence="2">
    <location>
        <begin position="555"/>
        <end position="584"/>
    </location>
</feature>
<feature type="transmembrane region" description="Helical" evidence="3">
    <location>
        <begin position="1384"/>
        <end position="1403"/>
    </location>
</feature>
<dbReference type="KEGG" id="olu:OSTLU_27866"/>
<dbReference type="HOGENOM" id="CLU_000388_0_0_1"/>
<dbReference type="Gene3D" id="2.60.40.2810">
    <property type="match status" value="1"/>
</dbReference>
<feature type="transmembrane region" description="Helical" evidence="3">
    <location>
        <begin position="1410"/>
        <end position="1430"/>
    </location>
</feature>
<dbReference type="Pfam" id="PF17963">
    <property type="entry name" value="Big_9"/>
    <property type="match status" value="1"/>
</dbReference>
<feature type="compositionally biased region" description="Low complexity" evidence="2">
    <location>
        <begin position="28"/>
        <end position="45"/>
    </location>
</feature>
<evidence type="ECO:0000256" key="3">
    <source>
        <dbReference type="SAM" id="Phobius"/>
    </source>
</evidence>
<feature type="signal peptide" evidence="4">
    <location>
        <begin position="1"/>
        <end position="34"/>
    </location>
</feature>
<dbReference type="Gramene" id="ABP00068">
    <property type="protein sequence ID" value="ABP00068"/>
    <property type="gene ID" value="OSTLU_27866"/>
</dbReference>
<dbReference type="SMART" id="SM01411">
    <property type="entry name" value="Ephrin_rec_like"/>
    <property type="match status" value="2"/>
</dbReference>
<keyword evidence="3" id="KW-0472">Membrane</keyword>
<keyword evidence="4" id="KW-0732">Signal</keyword>
<feature type="transmembrane region" description="Helical" evidence="3">
    <location>
        <begin position="1661"/>
        <end position="1680"/>
    </location>
</feature>
<feature type="compositionally biased region" description="Basic residues" evidence="2">
    <location>
        <begin position="3082"/>
        <end position="3093"/>
    </location>
</feature>
<evidence type="ECO:0000313" key="6">
    <source>
        <dbReference type="EMBL" id="ABP00068.1"/>
    </source>
</evidence>
<gene>
    <name evidence="6" type="ORF">OSTLU_27866</name>
</gene>
<dbReference type="eggNOG" id="KOG1217">
    <property type="taxonomic scope" value="Eukaryota"/>
</dbReference>
<proteinExistence type="predicted"/>
<feature type="transmembrane region" description="Helical" evidence="3">
    <location>
        <begin position="1477"/>
        <end position="1498"/>
    </location>
</feature>
<dbReference type="Gene3D" id="2.10.50.10">
    <property type="entry name" value="Tumor Necrosis Factor Receptor, subunit A, domain 2"/>
    <property type="match status" value="1"/>
</dbReference>
<feature type="region of interest" description="Disordered" evidence="2">
    <location>
        <begin position="3145"/>
        <end position="3182"/>
    </location>
</feature>
<dbReference type="OrthoDB" id="18487at2759"/>
<evidence type="ECO:0000313" key="7">
    <source>
        <dbReference type="Proteomes" id="UP000001568"/>
    </source>
</evidence>
<organism evidence="6 7">
    <name type="scientific">Ostreococcus lucimarinus (strain CCE9901)</name>
    <dbReference type="NCBI Taxonomy" id="436017"/>
    <lineage>
        <taxon>Eukaryota</taxon>
        <taxon>Viridiplantae</taxon>
        <taxon>Chlorophyta</taxon>
        <taxon>Mamiellophyceae</taxon>
        <taxon>Mamiellales</taxon>
        <taxon>Bathycoccaceae</taxon>
        <taxon>Ostreococcus</taxon>
    </lineage>
</organism>
<sequence length="3182" mass="352853">MRVGDRARDARLRTLVRVALALFALAPSPRSSASAPGSEAAGARGARARDARRALGVRTTEAAHDDALTAWNASDESIVSPLRCQRRAVFGECVQEVGCGWCDSRDVDGHNPTCYSLLDAALCVSHLPPVMNAPRVVNAVTNEIEIPCDPRCAAIGNAEHCAKADGCGWCAASSTCMSGSVYNGPCRTCAYNWTYSAPTPTCVGAMTGDGCATCGCENNGVCAATSKECICPDAFTGSLCQFNTTTNNGRDACNGHGTWDATAKDCVCDRGWVGVGDNRCKFSCSPSVDCNGNGYCSERDGTCVCDLGFAGESCSCLSQSLVSYPYPDALLNTNKTGCCPYSYIECPSGSLNAGQCVIAPADTTKCPVESRDDGFLVFLGLLLFFLGMYLSAAIIAAISGHPDPTCTVVVRLPTIVRLRDSLFMRNIDDVNEMQTISLTCKLTDNFQKVKRMVCRRLKHQPDPDSVDLFYLGCLVDPGWRLGDGINVAQTCHVHLKLRGNHETHKYTSKKKALKRLRYIFSDNVIIFCLYFFFILSLSLCASTWSWDRKNDSGIPSPPPPPSPTPFSPPPFPPPPSPPPSPAYPPPPPAAWIDLLNAQNTVNTNATFGTDSTFIGADQVGHIPTDILALESITVTYATQLAVTSNSSGNVVNFYTYEDGPLWQRELPLFTSRSGIPFVANIFTVCDPRKAVEATFQVEMNAGYGVVSYQPKPNENGVDVFTFRGTVEYTVAQALGLDTDGTVDCSPAVLALYDNSCTTDIKEARVDIAKRNDAPVAAGGEQILSYESTADIIPMRTQVDATATGSKLSRPMTATDIDGDRLTWTIRQQPAHGTLELPAGPVAYSSTFEYIPDINFTGYDYFIYSVDDSLDNTPDTTLYDVASVVVAVGSATGKPVGVVSHYWVDEDTTMTGRFGRTIMASEYAGTLTYTVTNAGVQNGTVTKLCNDVEVQYWWNCSVNTDDGNLNFQYFNYTPSANFTGTDSIEFSIVSSYDSTLAASASVNVTIRPVNDPPFLANMEVNAVMNRDRAADDLGDADLTPITFSPYDVDAGPYFRLFLTWKPIVTQSDWATRRRGRWYKSIDRFGRPVDEITAATLDQVGLLNNGTSITLYYLAPPLLYGFFPSTTLVRQNPLEKYAIRVVDDGSLVSAEATLNIHVGCALGYTTESASAVGDASNAKTYGTCTICPLGQVTDAINSHTCRACPVGMAGGTVQRGFCTRCSNGYYSDTPGLETCISCPAGSTSVQGATSRDQCFCNIGWYGVPGYCFPCPEYSDSYGAPERWTYCAETNLTVPYPQPGFYVVSPETRSYKQPISMRQCFPHKACPGVKGIAGSAQVDAIAAGGSSADAVQCAEGYVHDACETCVTGYYRLNGQCLKCGSALGHTLYGAGVGLVMLSAILMPWLIDEQSFRYIVYCRILSLVVFLQEVGIIGRYNLGWNDYPGLTLLLQLCYILQLNPEVIGLECLTEYDFVARWNSLMAMPAIGLALMYGIAQLYAYIWGKFYIKTQPSVEVVRNGQRRWVLMLRSILNVIQITYVAVIIATFDFFIFHRSVTDKFGYIRAQPNLRFGYFSSTTGSTKWQQLFPLALIALLLYPIGFFAIMYWVIKYAMGGWEKLWKRDLIGFATFQFTDDYVWYRVNEMARILALCLIQLLGYELRNGNGVVQALTALLVISVSFATVILRPFKTSEAKRYLGLHLLAMVLVLMLSVISIAPVSYIINQRTKDNARNAVWQTIAVAVFVFCAGIFYEAYSSAEWFKRADWHLRRAYKNFIARVISIVVSEHRSSQWLRERKWVEWKPTLSLLNPSAGAILQLESAEGDQGLYFSGNFDMHLRMEFARGIRSLWRHKTVETILGTHDDRAKSFYKMLSRPVRQSLIRAAAVDNRDMNRQVQLFIENKMIQKRYNFYRKFYRQAQKDLRGVSGAHNPSVERFLLRDSTLARAKSHATQEKEKEDEEKQLAEYEVLQQADNVRRAFQTDVNDAADLDQEELFFQTSEVSGRTHFVRFQGYFGDIHPDWDAYDESLAKAKAEAQDEDGDVLPWHLDLDDVYDDFCCLCECEPGERCARHGNLYVVIQQDDEEVSRIKQERERHFRTRETIIIQEEDPDRSRDLGWNVYVPVRLKEEVSSVHTKLATELRDMRDRGEFAGEDELPAVTGSKFDISHKGKLLDTHNTVKLENLQWKAEVQLENRRGNLAKTTAWLILQDDPEEARDPDEDERMYARPDIEEGPVLAQPVLQSNLVHENPEMTVLDLRRMLADSNSKPLERTILRYRNNGKELIQDAAPLTRKGISKPNHVLTSFEPEDGNYYVWSEIRNHWTFLEGLFKTYASIPSGPSDNETRVGADDHLLMSYRQFMYLISSCKIEDKLPNSQYNQLSAVVRSVFDTVKAPELLAKCLTLDRETGSVEGSLCPSEGPRLELRIKHAWGMHLDEFLTSLVFMAWIIYGHRVPLTDRGVARATRWLIERILRPKAHHIVEAYEAQARFATAMKKQGKSSDEDIRAVSTVYKAFTDKDGMGVMEFKAATMWAVGAESPLNKFGELVFRTYSDFSTSTPDWVYHGARHGWVHAIDEKPDGYLCCQGSRLDAKKFMLAFGDFCFRANPTVKPSEALQAQFKQAQERKPLAESPSVHAVLEEPSDELARKNLVMPDSRCSICGMTDHEAPNCPRKKDVNCPNCGITVEPPNKIVIGPDDLEYCNECLREDVPEDEPFVCPNCETPCEPEEVAISDVDGKKHCPRCAPEPFVCPNCETPCEPEEVAISDVDGKKHCPRCAPEPFVCPNCETPCEPEEVAISDVDGKKHCPRCAPEPFVCPNCETPCEPEEVAISDVDGKKHCPRCAPEPFVCPNCETPCEPEEVAISDVDGKKHCPRCAPEPFVCPNCETPCEPEEVAISDVDGKKHCPRCAPEPFVCPNCETPCEPEEVAISDVDGKKHCPRCAPEPFVCPNCETPCEPEDVIKVDGGQFCPKCWSPQRKRSIPTCPNCDAPCTLNDIITGPGGKDYCPRCVPEEEPEMDEAPRQASSKAPAPFECPNCSREMEPEDVMPGPDGNVYCAECFPDEALDDDIDDEDYPSAPAFTKPKIEKAQRQRVARVRKVTKRRVDDDAPIAKPRAFTPSSPPPPKPERERIARVRKVTTTVVDDESVARPRAFARAPSRADRERAEAASSASRLGKFFGFGGASSSTARE</sequence>
<accession>A4S8I8</accession>
<keyword evidence="1" id="KW-1015">Disulfide bond</keyword>
<dbReference type="InterPro" id="IPR009030">
    <property type="entry name" value="Growth_fac_rcpt_cys_sf"/>
</dbReference>
<feature type="region of interest" description="Disordered" evidence="2">
    <location>
        <begin position="28"/>
        <end position="47"/>
    </location>
</feature>
<dbReference type="PROSITE" id="PS00022">
    <property type="entry name" value="EGF_1"/>
    <property type="match status" value="2"/>
</dbReference>
<evidence type="ECO:0000256" key="2">
    <source>
        <dbReference type="SAM" id="MobiDB-lite"/>
    </source>
</evidence>
<evidence type="ECO:0000256" key="1">
    <source>
        <dbReference type="PROSITE-ProRule" id="PRU00076"/>
    </source>
</evidence>
<feature type="transmembrane region" description="Helical" evidence="3">
    <location>
        <begin position="375"/>
        <end position="398"/>
    </location>
</feature>
<dbReference type="STRING" id="436017.A4S8I8"/>
<name>A4S8I8_OSTLU</name>
<comment type="caution">
    <text evidence="1">Lacks conserved residue(s) required for the propagation of feature annotation.</text>
</comment>
<keyword evidence="1" id="KW-0245">EGF-like domain</keyword>
<dbReference type="EMBL" id="CP000595">
    <property type="protein sequence ID" value="ABP00068.1"/>
    <property type="molecule type" value="Genomic_DNA"/>
</dbReference>
<feature type="chain" id="PRO_5002671926" description="EGF-like domain-containing protein" evidence="4">
    <location>
        <begin position="35"/>
        <end position="3182"/>
    </location>
</feature>
<dbReference type="SUPFAM" id="SSF57184">
    <property type="entry name" value="Growth factor receptor domain"/>
    <property type="match status" value="1"/>
</dbReference>
<feature type="transmembrane region" description="Helical" evidence="3">
    <location>
        <begin position="1519"/>
        <end position="1547"/>
    </location>
</feature>
<dbReference type="RefSeq" id="XP_001421774.1">
    <property type="nucleotide sequence ID" value="XM_001421737.1"/>
</dbReference>
<dbReference type="PROSITE" id="PS50026">
    <property type="entry name" value="EGF_3"/>
    <property type="match status" value="1"/>
</dbReference>
<dbReference type="SMART" id="SM00181">
    <property type="entry name" value="EGF"/>
    <property type="match status" value="3"/>
</dbReference>
<evidence type="ECO:0000259" key="5">
    <source>
        <dbReference type="PROSITE" id="PS50026"/>
    </source>
</evidence>
<feature type="domain" description="EGF-like" evidence="5">
    <location>
        <begin position="207"/>
        <end position="241"/>
    </location>
</feature>
<feature type="transmembrane region" description="Helical" evidence="3">
    <location>
        <begin position="524"/>
        <end position="546"/>
    </location>
</feature>
<dbReference type="InterPro" id="IPR000742">
    <property type="entry name" value="EGF"/>
</dbReference>
<dbReference type="OMA" id="CETPCEP"/>
<feature type="transmembrane region" description="Helical" evidence="3">
    <location>
        <begin position="1581"/>
        <end position="1604"/>
    </location>
</feature>
<feature type="region of interest" description="Disordered" evidence="2">
    <location>
        <begin position="3078"/>
        <end position="3122"/>
    </location>
</feature>
<keyword evidence="7" id="KW-1185">Reference proteome</keyword>
<dbReference type="PANTHER" id="PTHR46967:SF1">
    <property type="entry name" value="KERATIN-ASSOCIATED PROTEIN 16-1-LIKE"/>
    <property type="match status" value="1"/>
</dbReference>
<evidence type="ECO:0000256" key="4">
    <source>
        <dbReference type="SAM" id="SignalP"/>
    </source>
</evidence>
<dbReference type="PANTHER" id="PTHR46967">
    <property type="entry name" value="INSULIN-LIKE GROWTH FACTOR BINDING PROTEIN,N-TERMINAL"/>
    <property type="match status" value="1"/>
</dbReference>
<keyword evidence="3" id="KW-1133">Transmembrane helix</keyword>
<dbReference type="GeneID" id="5005711"/>
<keyword evidence="3" id="KW-0812">Transmembrane</keyword>
<protein>
    <recommendedName>
        <fullName evidence="5">EGF-like domain-containing protein</fullName>
    </recommendedName>
</protein>